<sequence>MEATSQSLPLRSIPRTTLTGKGGTRLYCKELWTAEAVLGCGVGYAGSVHDAQRECVMSAKAVTFMGATK</sequence>
<proteinExistence type="predicted"/>
<accession>A0A5J5C8T3</accession>
<dbReference type="Proteomes" id="UP000327493">
    <property type="component" value="Unassembled WGS sequence"/>
</dbReference>
<organism evidence="1 2">
    <name type="scientific">Etheostoma spectabile</name>
    <name type="common">orangethroat darter</name>
    <dbReference type="NCBI Taxonomy" id="54343"/>
    <lineage>
        <taxon>Eukaryota</taxon>
        <taxon>Metazoa</taxon>
        <taxon>Chordata</taxon>
        <taxon>Craniata</taxon>
        <taxon>Vertebrata</taxon>
        <taxon>Euteleostomi</taxon>
        <taxon>Actinopterygii</taxon>
        <taxon>Neopterygii</taxon>
        <taxon>Teleostei</taxon>
        <taxon>Neoteleostei</taxon>
        <taxon>Acanthomorphata</taxon>
        <taxon>Eupercaria</taxon>
        <taxon>Perciformes</taxon>
        <taxon>Percoidei</taxon>
        <taxon>Percidae</taxon>
        <taxon>Etheostomatinae</taxon>
        <taxon>Etheostoma</taxon>
    </lineage>
</organism>
<reference evidence="1 2" key="1">
    <citation type="submission" date="2019-08" db="EMBL/GenBank/DDBJ databases">
        <title>A chromosome-level genome assembly, high-density linkage maps, and genome scans reveal the genomic architecture of hybrid incompatibilities underlying speciation via character displacement in darters (Percidae: Etheostominae).</title>
        <authorList>
            <person name="Moran R.L."/>
            <person name="Catchen J.M."/>
            <person name="Fuller R.C."/>
        </authorList>
    </citation>
    <scope>NUCLEOTIDE SEQUENCE [LARGE SCALE GENOMIC DNA]</scope>
    <source>
        <strain evidence="1">EspeVRDwgs_2016</strain>
        <tissue evidence="1">Muscle</tissue>
    </source>
</reference>
<protein>
    <submittedName>
        <fullName evidence="1">Uncharacterized protein</fullName>
    </submittedName>
</protein>
<gene>
    <name evidence="1" type="ORF">FQN60_002543</name>
</gene>
<dbReference type="EMBL" id="VOFY01002263">
    <property type="protein sequence ID" value="KAA8577633.1"/>
    <property type="molecule type" value="Genomic_DNA"/>
</dbReference>
<keyword evidence="2" id="KW-1185">Reference proteome</keyword>
<evidence type="ECO:0000313" key="1">
    <source>
        <dbReference type="EMBL" id="KAA8577633.1"/>
    </source>
</evidence>
<evidence type="ECO:0000313" key="2">
    <source>
        <dbReference type="Proteomes" id="UP000327493"/>
    </source>
</evidence>
<dbReference type="AlphaFoldDB" id="A0A5J5C8T3"/>
<name>A0A5J5C8T3_9PERO</name>
<comment type="caution">
    <text evidence="1">The sequence shown here is derived from an EMBL/GenBank/DDBJ whole genome shotgun (WGS) entry which is preliminary data.</text>
</comment>